<dbReference type="CDD" id="cd00024">
    <property type="entry name" value="CD_CSD"/>
    <property type="match status" value="1"/>
</dbReference>
<accession>A0A8X6V9Y3</accession>
<dbReference type="Gene3D" id="3.30.420.10">
    <property type="entry name" value="Ribonuclease H-like superfamily/Ribonuclease H"/>
    <property type="match status" value="1"/>
</dbReference>
<dbReference type="GO" id="GO:0005694">
    <property type="term" value="C:chromosome"/>
    <property type="evidence" value="ECO:0007669"/>
    <property type="project" value="UniProtKB-ARBA"/>
</dbReference>
<dbReference type="SMART" id="SM00298">
    <property type="entry name" value="CHROMO"/>
    <property type="match status" value="1"/>
</dbReference>
<dbReference type="Gene3D" id="2.40.50.40">
    <property type="match status" value="1"/>
</dbReference>
<dbReference type="GO" id="GO:0015074">
    <property type="term" value="P:DNA integration"/>
    <property type="evidence" value="ECO:0007669"/>
    <property type="project" value="InterPro"/>
</dbReference>
<dbReference type="PANTHER" id="PTHR46585:SF1">
    <property type="entry name" value="CHROMO DOMAIN-CONTAINING PROTEIN"/>
    <property type="match status" value="1"/>
</dbReference>
<dbReference type="PROSITE" id="PS50994">
    <property type="entry name" value="INTEGRASE"/>
    <property type="match status" value="1"/>
</dbReference>
<sequence>MHQDLAAFYENPEVPNSFGGVEALHRSVKGKYSKKDVKHWLSQKDAYTLHKPVRHKFQRNRVFVSDIDRQFQADLVDMQSLAEFNKGYKYLLTCIDLFSKFAWAVPLKDKFGKSVKSGLEIIFKERKPKVLQTDAGYEQNWRRELFIVFEIVQRIPIVYRLKDLQGEEIKGTYYEAELQKVVDSGFYPVENVIKQRKRGRITEYFVKFLGYPEKFNEWVTDIQKKTKYLISKTQLPSPVCLNGEWEVGLSEIIYPHSWLNVNETNNYFLYKAGDGNISSTVKRTIDVGCYETIFLRLLRSNFTPNCGDTQAPLLRIVRTKGQIGSGLTHYKGINFQKGYGIGGIFRRLFRAALPFLVKGGKTIGKEVLMTGSRVASDVLSGENFKEAVKTRSKESGKKLAQKAIDRVQSMVGKGQYKRKHSPECVKSELELFNLPGTQTVIQDGQWKQFHPLSNVFDNAPVEFHISGSAEDYIDLSQTQLYVKAKIVKVDNTPITKDDTIGPVNLFLYIYIHYFLNKTSQLTAELFYKDSDDGLKERTKFFKESATVDMIGCIHSDLFHQDRLLLNLVDLKIKLIRSKPEFCLQGSEGFKVVLDHVSLFIRKVRVNPGVILGHAKALEKTSAKYPINRVLCKVYSIPKGSMSFIQDNIFSGQMPKNFL</sequence>
<dbReference type="GO" id="GO:0003676">
    <property type="term" value="F:nucleic acid binding"/>
    <property type="evidence" value="ECO:0007669"/>
    <property type="project" value="InterPro"/>
</dbReference>
<gene>
    <name evidence="2" type="primary">F54H12.2_98</name>
    <name evidence="2" type="ORF">TNCV_258801</name>
</gene>
<dbReference type="PANTHER" id="PTHR46585">
    <property type="entry name" value="INTEGRASE CORE DOMAIN CONTAINING PROTEIN"/>
    <property type="match status" value="1"/>
</dbReference>
<dbReference type="Proteomes" id="UP000887159">
    <property type="component" value="Unassembled WGS sequence"/>
</dbReference>
<dbReference type="AlphaFoldDB" id="A0A8X6V9Y3"/>
<dbReference type="InterPro" id="IPR036397">
    <property type="entry name" value="RNaseH_sf"/>
</dbReference>
<protein>
    <submittedName>
        <fullName evidence="2">Uncharacterized protein F54H12.2</fullName>
    </submittedName>
</protein>
<name>A0A8X6V9Y3_TRICX</name>
<evidence type="ECO:0000259" key="1">
    <source>
        <dbReference type="PROSITE" id="PS50994"/>
    </source>
</evidence>
<dbReference type="InterPro" id="IPR000953">
    <property type="entry name" value="Chromo/chromo_shadow_dom"/>
</dbReference>
<dbReference type="InterPro" id="IPR001584">
    <property type="entry name" value="Integrase_cat-core"/>
</dbReference>
<dbReference type="SUPFAM" id="SSF53098">
    <property type="entry name" value="Ribonuclease H-like"/>
    <property type="match status" value="1"/>
</dbReference>
<evidence type="ECO:0000313" key="2">
    <source>
        <dbReference type="EMBL" id="GFX99843.1"/>
    </source>
</evidence>
<dbReference type="InterPro" id="IPR012337">
    <property type="entry name" value="RNaseH-like_sf"/>
</dbReference>
<evidence type="ECO:0000313" key="3">
    <source>
        <dbReference type="Proteomes" id="UP000887159"/>
    </source>
</evidence>
<organism evidence="2 3">
    <name type="scientific">Trichonephila clavipes</name>
    <name type="common">Golden silk orbweaver</name>
    <name type="synonym">Nephila clavipes</name>
    <dbReference type="NCBI Taxonomy" id="2585209"/>
    <lineage>
        <taxon>Eukaryota</taxon>
        <taxon>Metazoa</taxon>
        <taxon>Ecdysozoa</taxon>
        <taxon>Arthropoda</taxon>
        <taxon>Chelicerata</taxon>
        <taxon>Arachnida</taxon>
        <taxon>Araneae</taxon>
        <taxon>Araneomorphae</taxon>
        <taxon>Entelegynae</taxon>
        <taxon>Araneoidea</taxon>
        <taxon>Nephilidae</taxon>
        <taxon>Trichonephila</taxon>
    </lineage>
</organism>
<proteinExistence type="predicted"/>
<reference evidence="2" key="1">
    <citation type="submission" date="2020-08" db="EMBL/GenBank/DDBJ databases">
        <title>Multicomponent nature underlies the extraordinary mechanical properties of spider dragline silk.</title>
        <authorList>
            <person name="Kono N."/>
            <person name="Nakamura H."/>
            <person name="Mori M."/>
            <person name="Yoshida Y."/>
            <person name="Ohtoshi R."/>
            <person name="Malay A.D."/>
            <person name="Moran D.A.P."/>
            <person name="Tomita M."/>
            <person name="Numata K."/>
            <person name="Arakawa K."/>
        </authorList>
    </citation>
    <scope>NUCLEOTIDE SEQUENCE</scope>
</reference>
<comment type="caution">
    <text evidence="2">The sequence shown here is derived from an EMBL/GenBank/DDBJ whole genome shotgun (WGS) entry which is preliminary data.</text>
</comment>
<dbReference type="SUPFAM" id="SSF54160">
    <property type="entry name" value="Chromo domain-like"/>
    <property type="match status" value="1"/>
</dbReference>
<feature type="domain" description="Integrase catalytic" evidence="1">
    <location>
        <begin position="48"/>
        <end position="136"/>
    </location>
</feature>
<keyword evidence="3" id="KW-1185">Reference proteome</keyword>
<dbReference type="EMBL" id="BMAU01021215">
    <property type="protein sequence ID" value="GFX99843.1"/>
    <property type="molecule type" value="Genomic_DNA"/>
</dbReference>
<dbReference type="InterPro" id="IPR016197">
    <property type="entry name" value="Chromo-like_dom_sf"/>
</dbReference>